<evidence type="ECO:0000256" key="2">
    <source>
        <dbReference type="ARBA" id="ARBA00022475"/>
    </source>
</evidence>
<dbReference type="GO" id="GO:0071555">
    <property type="term" value="P:cell wall organization"/>
    <property type="evidence" value="ECO:0007669"/>
    <property type="project" value="UniProtKB-KW"/>
</dbReference>
<keyword evidence="3 11" id="KW-0328">Glycosyltransferase</keyword>
<dbReference type="InterPro" id="IPR018365">
    <property type="entry name" value="Cell_cycle_FtsW-rel_CS"/>
</dbReference>
<keyword evidence="2 11" id="KW-1003">Cell membrane</keyword>
<evidence type="ECO:0000256" key="1">
    <source>
        <dbReference type="ARBA" id="ARBA00004141"/>
    </source>
</evidence>
<reference evidence="12 13" key="1">
    <citation type="journal article" date="2011" name="ISME J.">
        <title>Community ecology of hot spring cyanobacterial mats: predominant populations and their functional potential.</title>
        <authorList>
            <person name="Klatt C.G."/>
            <person name="Wood J.M."/>
            <person name="Rusch D.B."/>
            <person name="Bateson M.M."/>
            <person name="Hamamura N."/>
            <person name="Heidelberg J.F."/>
            <person name="Grossman A.R."/>
            <person name="Bhaya D."/>
            <person name="Cohan F.M."/>
            <person name="Kuhl M."/>
            <person name="Bryant D.A."/>
            <person name="Ward D.M."/>
        </authorList>
    </citation>
    <scope>NUCLEOTIDE SEQUENCE [LARGE SCALE GENOMIC DNA]</scope>
    <source>
        <strain evidence="12">OS</strain>
    </source>
</reference>
<comment type="catalytic activity">
    <reaction evidence="11">
        <text>[GlcNAc-(1-&gt;4)-Mur2Ac(oyl-L-Ala-gamma-D-Glu-L-Lys-D-Ala-D-Ala)](n)-di-trans,octa-cis-undecaprenyl diphosphate + beta-D-GlcNAc-(1-&gt;4)-Mur2Ac(oyl-L-Ala-gamma-D-Glu-L-Lys-D-Ala-D-Ala)-di-trans,octa-cis-undecaprenyl diphosphate = [GlcNAc-(1-&gt;4)-Mur2Ac(oyl-L-Ala-gamma-D-Glu-L-Lys-D-Ala-D-Ala)](n+1)-di-trans,octa-cis-undecaprenyl diphosphate + di-trans,octa-cis-undecaprenyl diphosphate + H(+)</text>
        <dbReference type="Rhea" id="RHEA:23708"/>
        <dbReference type="Rhea" id="RHEA-COMP:9602"/>
        <dbReference type="Rhea" id="RHEA-COMP:9603"/>
        <dbReference type="ChEBI" id="CHEBI:15378"/>
        <dbReference type="ChEBI" id="CHEBI:58405"/>
        <dbReference type="ChEBI" id="CHEBI:60033"/>
        <dbReference type="ChEBI" id="CHEBI:78435"/>
        <dbReference type="EC" id="2.4.99.28"/>
    </reaction>
</comment>
<comment type="subcellular location">
    <subcellularLocation>
        <location evidence="11">Cell membrane</location>
        <topology evidence="11">Multi-pass membrane protein</topology>
    </subcellularLocation>
    <subcellularLocation>
        <location evidence="1">Membrane</location>
        <topology evidence="1">Multi-pass membrane protein</topology>
    </subcellularLocation>
</comment>
<evidence type="ECO:0000256" key="7">
    <source>
        <dbReference type="ARBA" id="ARBA00022984"/>
    </source>
</evidence>
<evidence type="ECO:0000256" key="11">
    <source>
        <dbReference type="HAMAP-Rule" id="MF_02079"/>
    </source>
</evidence>
<keyword evidence="4 11" id="KW-0808">Transferase</keyword>
<dbReference type="PROSITE" id="PS00428">
    <property type="entry name" value="FTSW_RODA_SPOVE"/>
    <property type="match status" value="1"/>
</dbReference>
<dbReference type="EC" id="2.4.99.28" evidence="11"/>
<evidence type="ECO:0000256" key="10">
    <source>
        <dbReference type="ARBA" id="ARBA00023316"/>
    </source>
</evidence>
<dbReference type="AlphaFoldDB" id="A0A395M215"/>
<feature type="transmembrane region" description="Helical" evidence="11">
    <location>
        <begin position="161"/>
        <end position="183"/>
    </location>
</feature>
<name>A0A395M215_9BACT</name>
<evidence type="ECO:0000256" key="5">
    <source>
        <dbReference type="ARBA" id="ARBA00022692"/>
    </source>
</evidence>
<dbReference type="HAMAP" id="MF_02079">
    <property type="entry name" value="PGT_RodA"/>
    <property type="match status" value="1"/>
</dbReference>
<dbReference type="NCBIfam" id="TIGR02210">
    <property type="entry name" value="rodA_shape"/>
    <property type="match status" value="1"/>
</dbReference>
<feature type="transmembrane region" description="Helical" evidence="11">
    <location>
        <begin position="46"/>
        <end position="65"/>
    </location>
</feature>
<dbReference type="InterPro" id="IPR001182">
    <property type="entry name" value="FtsW/RodA"/>
</dbReference>
<dbReference type="PANTHER" id="PTHR30474">
    <property type="entry name" value="CELL CYCLE PROTEIN"/>
    <property type="match status" value="1"/>
</dbReference>
<dbReference type="GO" id="GO:0008955">
    <property type="term" value="F:peptidoglycan glycosyltransferase activity"/>
    <property type="evidence" value="ECO:0007669"/>
    <property type="project" value="UniProtKB-UniRule"/>
</dbReference>
<evidence type="ECO:0000256" key="3">
    <source>
        <dbReference type="ARBA" id="ARBA00022676"/>
    </source>
</evidence>
<dbReference type="GO" id="GO:0032153">
    <property type="term" value="C:cell division site"/>
    <property type="evidence" value="ECO:0007669"/>
    <property type="project" value="TreeGrafter"/>
</dbReference>
<evidence type="ECO:0000313" key="13">
    <source>
        <dbReference type="Proteomes" id="UP000266389"/>
    </source>
</evidence>
<keyword evidence="8 11" id="KW-1133">Transmembrane helix</keyword>
<feature type="transmembrane region" description="Helical" evidence="11">
    <location>
        <begin position="220"/>
        <end position="241"/>
    </location>
</feature>
<feature type="transmembrane region" description="Helical" evidence="11">
    <location>
        <begin position="346"/>
        <end position="374"/>
    </location>
</feature>
<feature type="transmembrane region" description="Helical" evidence="11">
    <location>
        <begin position="71"/>
        <end position="90"/>
    </location>
</feature>
<gene>
    <name evidence="11 12" type="primary">rodA</name>
    <name evidence="12" type="ORF">D0433_04255</name>
</gene>
<proteinExistence type="inferred from homology"/>
<dbReference type="GO" id="GO:0005886">
    <property type="term" value="C:plasma membrane"/>
    <property type="evidence" value="ECO:0007669"/>
    <property type="project" value="UniProtKB-SubCell"/>
</dbReference>
<dbReference type="GO" id="GO:0008360">
    <property type="term" value="P:regulation of cell shape"/>
    <property type="evidence" value="ECO:0007669"/>
    <property type="project" value="UniProtKB-KW"/>
</dbReference>
<accession>A0A395M215</accession>
<keyword evidence="10 11" id="KW-0961">Cell wall biogenesis/degradation</keyword>
<dbReference type="EMBL" id="PHFL01000028">
    <property type="protein sequence ID" value="RFM24711.1"/>
    <property type="molecule type" value="Genomic_DNA"/>
</dbReference>
<dbReference type="UniPathway" id="UPA00219"/>
<dbReference type="PANTHER" id="PTHR30474:SF1">
    <property type="entry name" value="PEPTIDOGLYCAN GLYCOSYLTRANSFERASE MRDB"/>
    <property type="match status" value="1"/>
</dbReference>
<dbReference type="GO" id="GO:0015648">
    <property type="term" value="F:lipid-linked peptidoglycan transporter activity"/>
    <property type="evidence" value="ECO:0007669"/>
    <property type="project" value="TreeGrafter"/>
</dbReference>
<dbReference type="Proteomes" id="UP000266389">
    <property type="component" value="Unassembled WGS sequence"/>
</dbReference>
<evidence type="ECO:0000256" key="8">
    <source>
        <dbReference type="ARBA" id="ARBA00022989"/>
    </source>
</evidence>
<evidence type="ECO:0000256" key="4">
    <source>
        <dbReference type="ARBA" id="ARBA00022679"/>
    </source>
</evidence>
<protein>
    <recommendedName>
        <fullName evidence="11">Peptidoglycan glycosyltransferase RodA</fullName>
        <shortName evidence="11">PGT</shortName>
        <ecNumber evidence="11">2.4.99.28</ecNumber>
    </recommendedName>
    <alternativeName>
        <fullName evidence="11">Cell elongation protein RodA</fullName>
    </alternativeName>
    <alternativeName>
        <fullName evidence="11">Cell wall polymerase</fullName>
    </alternativeName>
    <alternativeName>
        <fullName evidence="11">Peptidoglycan polymerase</fullName>
        <shortName evidence="11">PG polymerase</shortName>
    </alternativeName>
</protein>
<comment type="pathway">
    <text evidence="11">Cell wall biogenesis; peptidoglycan biosynthesis.</text>
</comment>
<evidence type="ECO:0000256" key="6">
    <source>
        <dbReference type="ARBA" id="ARBA00022960"/>
    </source>
</evidence>
<keyword evidence="6 11" id="KW-0133">Cell shape</keyword>
<feature type="transmembrane region" description="Helical" evidence="11">
    <location>
        <begin position="13"/>
        <end position="34"/>
    </location>
</feature>
<dbReference type="NCBIfam" id="NF037961">
    <property type="entry name" value="RodA_shape"/>
    <property type="match status" value="1"/>
</dbReference>
<keyword evidence="9 11" id="KW-0472">Membrane</keyword>
<feature type="transmembrane region" description="Helical" evidence="11">
    <location>
        <begin position="380"/>
        <end position="402"/>
    </location>
</feature>
<dbReference type="InterPro" id="IPR011923">
    <property type="entry name" value="RodA/MrdB"/>
</dbReference>
<feature type="transmembrane region" description="Helical" evidence="11">
    <location>
        <begin position="189"/>
        <end position="213"/>
    </location>
</feature>
<dbReference type="GO" id="GO:0051301">
    <property type="term" value="P:cell division"/>
    <property type="evidence" value="ECO:0007669"/>
    <property type="project" value="InterPro"/>
</dbReference>
<feature type="transmembrane region" description="Helical" evidence="11">
    <location>
        <begin position="314"/>
        <end position="334"/>
    </location>
</feature>
<comment type="caution">
    <text evidence="12">The sequence shown here is derived from an EMBL/GenBank/DDBJ whole genome shotgun (WGS) entry which is preliminary data.</text>
</comment>
<sequence>MTYDRIRQQPVDFSFLLCTTVLVSFGLAAIYSACNGVGIMTNFHKQLIWLGISLLAMIVVMFLPYRFFQDWAYTLYRLSLLALVAVLIVGRKVSGSLSWFQVAGASIQPSEFAKLTTIMALARYLSHRETNIRSLKGFVTAIGIVLLPVALILLQPDTGTALTYLTFIVPMIVLAGFEFYYVVILALPVAFALVGFIDLYILAFAAGLMFLVLLSIRQQLWLSFASLGAGITAGIMTNLYAAEVLKPHQLKRIQTFLDPMLDPQGAGYNALQAKVAIGSGGLFGKGFLQGTQTQLRFIPAQWTDFIFCVIGEEFGFVGCAVVLLTFFILIARFLALANSIKNKFTVLMLVGVASLFLGHVIINVGMTIGLMPVIGIPLPFLSYGGSSLFANFIAIGLALNVYRNRRDLSFS</sequence>
<dbReference type="GO" id="GO:0009252">
    <property type="term" value="P:peptidoglycan biosynthetic process"/>
    <property type="evidence" value="ECO:0007669"/>
    <property type="project" value="UniProtKB-UniRule"/>
</dbReference>
<comment type="function">
    <text evidence="11">Peptidoglycan polymerase that is essential for cell wall elongation.</text>
</comment>
<feature type="transmembrane region" description="Helical" evidence="11">
    <location>
        <begin position="137"/>
        <end position="154"/>
    </location>
</feature>
<evidence type="ECO:0000313" key="12">
    <source>
        <dbReference type="EMBL" id="RFM24711.1"/>
    </source>
</evidence>
<keyword evidence="5 11" id="KW-0812">Transmembrane</keyword>
<organism evidence="12 13">
    <name type="scientific">Candidatus Thermochlorobacter aerophilus</name>
    <dbReference type="NCBI Taxonomy" id="1868324"/>
    <lineage>
        <taxon>Bacteria</taxon>
        <taxon>Pseudomonadati</taxon>
        <taxon>Chlorobiota</taxon>
        <taxon>Chlorobiia</taxon>
        <taxon>Chlorobiales</taxon>
        <taxon>Candidatus Thermochlorobacteriaceae</taxon>
        <taxon>Candidatus Thermochlorobacter</taxon>
    </lineage>
</organism>
<dbReference type="Pfam" id="PF01098">
    <property type="entry name" value="FTSW_RODA_SPOVE"/>
    <property type="match status" value="2"/>
</dbReference>
<comment type="similarity">
    <text evidence="11">Belongs to the SEDS family. MrdB/RodA subfamily.</text>
</comment>
<keyword evidence="7 11" id="KW-0573">Peptidoglycan synthesis</keyword>
<evidence type="ECO:0000256" key="9">
    <source>
        <dbReference type="ARBA" id="ARBA00023136"/>
    </source>
</evidence>